<evidence type="ECO:0000313" key="2">
    <source>
        <dbReference type="EMBL" id="JAS47368.1"/>
    </source>
</evidence>
<dbReference type="EMBL" id="GECZ01022401">
    <property type="protein sequence ID" value="JAS47368.1"/>
    <property type="molecule type" value="Transcribed_RNA"/>
</dbReference>
<organism evidence="1">
    <name type="scientific">Cuerna arida</name>
    <dbReference type="NCBI Taxonomy" id="1464854"/>
    <lineage>
        <taxon>Eukaryota</taxon>
        <taxon>Metazoa</taxon>
        <taxon>Ecdysozoa</taxon>
        <taxon>Arthropoda</taxon>
        <taxon>Hexapoda</taxon>
        <taxon>Insecta</taxon>
        <taxon>Pterygota</taxon>
        <taxon>Neoptera</taxon>
        <taxon>Paraneoptera</taxon>
        <taxon>Hemiptera</taxon>
        <taxon>Auchenorrhyncha</taxon>
        <taxon>Membracoidea</taxon>
        <taxon>Cicadellidae</taxon>
        <taxon>Cicadellinae</taxon>
        <taxon>Proconiini</taxon>
        <taxon>Cuerna</taxon>
    </lineage>
</organism>
<sequence length="112" mass="12841">MGATGISRNYNLSHRNHWQLSLLFIWCHKNHWLPLPCCSWCGNSKLCYSYGTMKTTGNSHSVVDIVPLAPTERDSPVVLIAMNMLRNSFIFNLIKFVMETIQKLVIHNFNSS</sequence>
<reference evidence="1" key="1">
    <citation type="submission" date="2015-11" db="EMBL/GenBank/DDBJ databases">
        <title>De novo transcriptome assembly of four potential Pierce s Disease insect vectors from Arizona vineyards.</title>
        <authorList>
            <person name="Tassone E.E."/>
        </authorList>
    </citation>
    <scope>NUCLEOTIDE SEQUENCE</scope>
</reference>
<dbReference type="EMBL" id="GECZ01026649">
    <property type="protein sequence ID" value="JAS43120.1"/>
    <property type="molecule type" value="Transcribed_RNA"/>
</dbReference>
<name>A0A1B6EYZ0_9HEMI</name>
<accession>A0A1B6EYZ0</accession>
<proteinExistence type="predicted"/>
<protein>
    <submittedName>
        <fullName evidence="1">Uncharacterized protein</fullName>
    </submittedName>
</protein>
<gene>
    <name evidence="1" type="ORF">g.2297</name>
    <name evidence="2" type="ORF">g.2299</name>
</gene>
<evidence type="ECO:0000313" key="1">
    <source>
        <dbReference type="EMBL" id="JAS43120.1"/>
    </source>
</evidence>
<dbReference type="AlphaFoldDB" id="A0A1B6EYZ0"/>